<dbReference type="Gene3D" id="1.20.5.1000">
    <property type="entry name" value="arf6 gtpase in complex with a specific effector, jip4"/>
    <property type="match status" value="1"/>
</dbReference>
<feature type="region of interest" description="Disordered" evidence="2">
    <location>
        <begin position="110"/>
        <end position="135"/>
    </location>
</feature>
<evidence type="ECO:0000256" key="1">
    <source>
        <dbReference type="SAM" id="Coils"/>
    </source>
</evidence>
<feature type="compositionally biased region" description="Low complexity" evidence="2">
    <location>
        <begin position="230"/>
        <end position="245"/>
    </location>
</feature>
<feature type="compositionally biased region" description="Basic residues" evidence="2">
    <location>
        <begin position="116"/>
        <end position="125"/>
    </location>
</feature>
<feature type="compositionally biased region" description="Acidic residues" evidence="2">
    <location>
        <begin position="889"/>
        <end position="908"/>
    </location>
</feature>
<dbReference type="SUPFAM" id="SSF57997">
    <property type="entry name" value="Tropomyosin"/>
    <property type="match status" value="1"/>
</dbReference>
<feature type="region of interest" description="Disordered" evidence="2">
    <location>
        <begin position="154"/>
        <end position="288"/>
    </location>
</feature>
<dbReference type="Proteomes" id="UP000070121">
    <property type="component" value="Unassembled WGS sequence"/>
</dbReference>
<evidence type="ECO:0000256" key="2">
    <source>
        <dbReference type="SAM" id="MobiDB-lite"/>
    </source>
</evidence>
<keyword evidence="1" id="KW-0175">Coiled coil</keyword>
<name>A0A135RQX1_9PEZI</name>
<feature type="coiled-coil region" evidence="1">
    <location>
        <begin position="403"/>
        <end position="458"/>
    </location>
</feature>
<feature type="coiled-coil region" evidence="1">
    <location>
        <begin position="326"/>
        <end position="353"/>
    </location>
</feature>
<dbReference type="Gene3D" id="1.10.287.1490">
    <property type="match status" value="1"/>
</dbReference>
<organism evidence="3 4">
    <name type="scientific">Colletotrichum salicis</name>
    <dbReference type="NCBI Taxonomy" id="1209931"/>
    <lineage>
        <taxon>Eukaryota</taxon>
        <taxon>Fungi</taxon>
        <taxon>Dikarya</taxon>
        <taxon>Ascomycota</taxon>
        <taxon>Pezizomycotina</taxon>
        <taxon>Sordariomycetes</taxon>
        <taxon>Hypocreomycetidae</taxon>
        <taxon>Glomerellales</taxon>
        <taxon>Glomerellaceae</taxon>
        <taxon>Colletotrichum</taxon>
        <taxon>Colletotrichum acutatum species complex</taxon>
    </lineage>
</organism>
<feature type="compositionally biased region" description="Basic and acidic residues" evidence="2">
    <location>
        <begin position="196"/>
        <end position="212"/>
    </location>
</feature>
<comment type="caution">
    <text evidence="3">The sequence shown here is derived from an EMBL/GenBank/DDBJ whole genome shotgun (WGS) entry which is preliminary data.</text>
</comment>
<proteinExistence type="predicted"/>
<feature type="region of interest" description="Disordered" evidence="2">
    <location>
        <begin position="1041"/>
        <end position="1116"/>
    </location>
</feature>
<evidence type="ECO:0000313" key="4">
    <source>
        <dbReference type="Proteomes" id="UP000070121"/>
    </source>
</evidence>
<protein>
    <submittedName>
        <fullName evidence="3">Uncharacterized protein</fullName>
    </submittedName>
</protein>
<feature type="compositionally biased region" description="Polar residues" evidence="2">
    <location>
        <begin position="159"/>
        <end position="175"/>
    </location>
</feature>
<feature type="coiled-coil region" evidence="1">
    <location>
        <begin position="947"/>
        <end position="991"/>
    </location>
</feature>
<gene>
    <name evidence="3" type="ORF">CSAL01_06337</name>
</gene>
<dbReference type="PANTHER" id="PTHR45615:SF80">
    <property type="entry name" value="GRIP DOMAIN-CONTAINING PROTEIN"/>
    <property type="match status" value="1"/>
</dbReference>
<feature type="compositionally biased region" description="Pro residues" evidence="2">
    <location>
        <begin position="810"/>
        <end position="838"/>
    </location>
</feature>
<keyword evidence="4" id="KW-1185">Reference proteome</keyword>
<feature type="compositionally biased region" description="Basic and acidic residues" evidence="2">
    <location>
        <begin position="1067"/>
        <end position="1076"/>
    </location>
</feature>
<evidence type="ECO:0000313" key="3">
    <source>
        <dbReference type="EMBL" id="KXH26104.1"/>
    </source>
</evidence>
<dbReference type="AlphaFoldDB" id="A0A135RQX1"/>
<sequence length="1116" mass="123109">MAQSAKPSQPEGRRSDDVAFAIFDATLCPGCKLGIPPNGSVEGQLGVPLWCHASSLMLARLARPSRRARVPPLEDEKSKGPELVFDSYSALERTSISNLSITVLMAPTRDPVPSKGRSRFARLRRPSVSIPDNTPLERLDLSNANVSEISLAPMDRSVNDSGSDLSVNSAGNWRNKSGAAKPPLKFKPPMLRTRPSRPELRPEISRPWRRSTENFYTTADETNDSDVESKFSFDSSSSLTTATSVDDSDSHSSKSDSYTQAIRTRPFTTEKQVVRTSTVPPAPAKPANLKGTRVDVVAPRRQTIHIEVAPVAPAPPVVQHITSHDLIEREKVQDELNKQIELMREEAMSLVTKQSDTDRRLGDALDRLSLVSADKEKIEKRRREEKTLKDKIARDYDEQSRLLDDVRSALGEHEKRLDDVERERDQLKGIKEQLEVNAVKLEKEIEQERDAKTEVTTKYAVLEKDLIEQEKLLAEQAKLTKKFEAQCHDLERSVGDAHFVTKETERSLIKRIAALELIKNTMELRVTGLETDLIRKGTEIGDITAERDLLRMEVDKYKPQVDELNRENGALIEAKKGLEARIDDLDQQKKGLEANIEKLETEKKDAQASFDALDAKKKGLEADMEMLSTEKNDIQTRFGALEVEKQEVEVRLTQLETTNTDIQTRFESLEATKGELELSKGELETQVKDLEGFKTKYDKLRSRIEGLKGKNTTLKGQVGELLKDQDDKMSQISSLAEERDILRSENESLKDENESVTSELRRAESLMGSIAGSLPGSLAPSVIGSAAPSVIGSADDSDTDTVKGDDDEVPPAPEEAPPAPPAPEEAPPAPPVEEPPAVPVIEVIEEAEVIKEAEVVEEAPAPAPEEVKDDDASVISAAPSELSKAVPEPEPEVVEPEPASEPEPEVVEPEVAPAPEPEAAPVEADVVSEKAESVSAKSITPSEPAVMEELRNRIAELTDRNDQLQSETVKLGSLTAERDDLVTRVARLETEAVMAPALRQENATLTSQLSLVNAQLDGIRASYDASIAEVNSLKDQIGQLRGRLATPSVQSSRSRESSHARAPTKTKKNDDKKKEQLVVVRNPNERGGIQIVRRCDLRGMKRSSSQHSHSEGDKSD</sequence>
<feature type="coiled-coil region" evidence="1">
    <location>
        <begin position="561"/>
        <end position="766"/>
    </location>
</feature>
<dbReference type="OrthoDB" id="10255512at2759"/>
<dbReference type="EMBL" id="JFFI01002723">
    <property type="protein sequence ID" value="KXH26104.1"/>
    <property type="molecule type" value="Genomic_DNA"/>
</dbReference>
<feature type="compositionally biased region" description="Polar residues" evidence="2">
    <location>
        <begin position="258"/>
        <end position="279"/>
    </location>
</feature>
<feature type="region of interest" description="Disordered" evidence="2">
    <location>
        <begin position="770"/>
        <end position="941"/>
    </location>
</feature>
<accession>A0A135RQX1</accession>
<dbReference type="PANTHER" id="PTHR45615">
    <property type="entry name" value="MYOSIN HEAVY CHAIN, NON-MUSCLE"/>
    <property type="match status" value="1"/>
</dbReference>
<reference evidence="3 4" key="1">
    <citation type="submission" date="2014-02" db="EMBL/GenBank/DDBJ databases">
        <title>The genome sequence of Colletotrichum salicis CBS 607.94.</title>
        <authorList>
            <person name="Baroncelli R."/>
            <person name="Thon M.R."/>
        </authorList>
    </citation>
    <scope>NUCLEOTIDE SEQUENCE [LARGE SCALE GENOMIC DNA]</scope>
    <source>
        <strain evidence="3 4">CBS 607.94</strain>
    </source>
</reference>
<feature type="compositionally biased region" description="Acidic residues" evidence="2">
    <location>
        <begin position="795"/>
        <end position="809"/>
    </location>
</feature>
<dbReference type="STRING" id="1209931.A0A135RQX1"/>